<dbReference type="GO" id="GO:0005829">
    <property type="term" value="C:cytosol"/>
    <property type="evidence" value="ECO:0007669"/>
    <property type="project" value="TreeGrafter"/>
</dbReference>
<feature type="domain" description="MGS-like" evidence="5">
    <location>
        <begin position="1"/>
        <end position="152"/>
    </location>
</feature>
<dbReference type="Pfam" id="PF02142">
    <property type="entry name" value="MGS"/>
    <property type="match status" value="1"/>
</dbReference>
<evidence type="ECO:0000313" key="7">
    <source>
        <dbReference type="Proteomes" id="UP000007881"/>
    </source>
</evidence>
<dbReference type="PATRIC" id="fig|1142394.8.peg.2376"/>
<reference evidence="6 7" key="1">
    <citation type="submission" date="2012-02" db="EMBL/GenBank/DDBJ databases">
        <title>Complete genome sequence of Phycisphaera mikurensis NBRC 102666.</title>
        <authorList>
            <person name="Ankai A."/>
            <person name="Hosoyama A."/>
            <person name="Terui Y."/>
            <person name="Sekine M."/>
            <person name="Fukai R."/>
            <person name="Kato Y."/>
            <person name="Nakamura S."/>
            <person name="Yamada-Narita S."/>
            <person name="Kawakoshi A."/>
            <person name="Fukunaga Y."/>
            <person name="Yamazaki S."/>
            <person name="Fujita N."/>
        </authorList>
    </citation>
    <scope>NUCLEOTIDE SEQUENCE [LARGE SCALE GENOMIC DNA]</scope>
    <source>
        <strain evidence="7">NBRC 102666 / KCTC 22515 / FYK2301M01</strain>
    </source>
</reference>
<dbReference type="PROSITE" id="PS51855">
    <property type="entry name" value="MGS"/>
    <property type="match status" value="1"/>
</dbReference>
<dbReference type="SMART" id="SM00851">
    <property type="entry name" value="MGS"/>
    <property type="match status" value="1"/>
</dbReference>
<keyword evidence="2" id="KW-0658">Purine biosynthesis</keyword>
<dbReference type="FunFam" id="3.40.50.1380:FF:000001">
    <property type="entry name" value="Bifunctional purine biosynthesis protein PurH"/>
    <property type="match status" value="1"/>
</dbReference>
<dbReference type="CDD" id="cd01421">
    <property type="entry name" value="IMPCH"/>
    <property type="match status" value="1"/>
</dbReference>
<dbReference type="SUPFAM" id="SSF52335">
    <property type="entry name" value="Methylglyoxal synthase-like"/>
    <property type="match status" value="1"/>
</dbReference>
<keyword evidence="4" id="KW-0511">Multifunctional enzyme</keyword>
<dbReference type="GO" id="GO:0003937">
    <property type="term" value="F:IMP cyclohydrolase activity"/>
    <property type="evidence" value="ECO:0007669"/>
    <property type="project" value="UniProtKB-EC"/>
</dbReference>
<organism evidence="6 7">
    <name type="scientific">Phycisphaera mikurensis (strain NBRC 102666 / KCTC 22515 / FYK2301M01)</name>
    <dbReference type="NCBI Taxonomy" id="1142394"/>
    <lineage>
        <taxon>Bacteria</taxon>
        <taxon>Pseudomonadati</taxon>
        <taxon>Planctomycetota</taxon>
        <taxon>Phycisphaerae</taxon>
        <taxon>Phycisphaerales</taxon>
        <taxon>Phycisphaeraceae</taxon>
        <taxon>Phycisphaera</taxon>
    </lineage>
</organism>
<protein>
    <submittedName>
        <fullName evidence="6">Putative IMP cyclohydrolase</fullName>
        <ecNumber evidence="6">3.5.4.10</ecNumber>
    </submittedName>
</protein>
<dbReference type="AlphaFoldDB" id="I0IGS2"/>
<gene>
    <name evidence="6" type="ordered locus">PSMK_23010</name>
</gene>
<evidence type="ECO:0000256" key="1">
    <source>
        <dbReference type="ARBA" id="ARBA00022679"/>
    </source>
</evidence>
<dbReference type="EC" id="3.5.4.10" evidence="6"/>
<name>I0IGS2_PHYMF</name>
<dbReference type="RefSeq" id="WP_014437675.1">
    <property type="nucleotide sequence ID" value="NC_017080.1"/>
</dbReference>
<evidence type="ECO:0000313" key="6">
    <source>
        <dbReference type="EMBL" id="BAM04460.1"/>
    </source>
</evidence>
<dbReference type="Gene3D" id="3.40.50.1380">
    <property type="entry name" value="Methylglyoxal synthase-like domain"/>
    <property type="match status" value="1"/>
</dbReference>
<evidence type="ECO:0000259" key="5">
    <source>
        <dbReference type="PROSITE" id="PS51855"/>
    </source>
</evidence>
<dbReference type="KEGG" id="phm:PSMK_23010"/>
<dbReference type="Proteomes" id="UP000007881">
    <property type="component" value="Chromosome"/>
</dbReference>
<dbReference type="eggNOG" id="COG0138">
    <property type="taxonomic scope" value="Bacteria"/>
</dbReference>
<evidence type="ECO:0000256" key="3">
    <source>
        <dbReference type="ARBA" id="ARBA00022801"/>
    </source>
</evidence>
<accession>I0IGS2</accession>
<evidence type="ECO:0000256" key="2">
    <source>
        <dbReference type="ARBA" id="ARBA00022755"/>
    </source>
</evidence>
<dbReference type="STRING" id="1142394.PSMK_23010"/>
<dbReference type="InterPro" id="IPR036914">
    <property type="entry name" value="MGS-like_dom_sf"/>
</dbReference>
<sequence length="201" mass="20861">MAATDLVPVRTALLSVSDKCGLIDLGRALHARGVTLISTGGTRAALTEADLPTVGIETITGFPEMMDGRVKTLHPKVHGGLLAVRDDASHAEALKTHGITPIDLVCVNLYPFEATVAAEGVTRAEAIEQIDIGGPSMLRSAAKNHRYVAAVGDPAAYPRVLAELEAHGGATTLALRAELAAGVFALTAGYDGAIASYLQQR</sequence>
<dbReference type="GO" id="GO:0006189">
    <property type="term" value="P:'de novo' IMP biosynthetic process"/>
    <property type="evidence" value="ECO:0007669"/>
    <property type="project" value="TreeGrafter"/>
</dbReference>
<dbReference type="EMBL" id="AP012338">
    <property type="protein sequence ID" value="BAM04460.1"/>
    <property type="molecule type" value="Genomic_DNA"/>
</dbReference>
<dbReference type="PANTHER" id="PTHR11692">
    <property type="entry name" value="BIFUNCTIONAL PURINE BIOSYNTHESIS PROTEIN PURH"/>
    <property type="match status" value="1"/>
</dbReference>
<keyword evidence="3 6" id="KW-0378">Hydrolase</keyword>
<dbReference type="PANTHER" id="PTHR11692:SF0">
    <property type="entry name" value="BIFUNCTIONAL PURINE BIOSYNTHESIS PROTEIN ATIC"/>
    <property type="match status" value="1"/>
</dbReference>
<dbReference type="InterPro" id="IPR002695">
    <property type="entry name" value="PurH-like"/>
</dbReference>
<dbReference type="Pfam" id="PF01808">
    <property type="entry name" value="AICARFT_IMPCHas"/>
    <property type="match status" value="1"/>
</dbReference>
<keyword evidence="7" id="KW-1185">Reference proteome</keyword>
<dbReference type="HOGENOM" id="CLU_016316_2_1_0"/>
<evidence type="ECO:0000256" key="4">
    <source>
        <dbReference type="ARBA" id="ARBA00023268"/>
    </source>
</evidence>
<keyword evidence="1" id="KW-0808">Transferase</keyword>
<dbReference type="InterPro" id="IPR011607">
    <property type="entry name" value="MGS-like_dom"/>
</dbReference>
<dbReference type="GO" id="GO:0004643">
    <property type="term" value="F:phosphoribosylaminoimidazolecarboxamide formyltransferase activity"/>
    <property type="evidence" value="ECO:0007669"/>
    <property type="project" value="InterPro"/>
</dbReference>
<proteinExistence type="predicted"/>
<dbReference type="OrthoDB" id="9802065at2"/>